<evidence type="ECO:0000313" key="6">
    <source>
        <dbReference type="EMBL" id="PPR08238.1"/>
    </source>
</evidence>
<dbReference type="Gene3D" id="3.50.50.100">
    <property type="match status" value="1"/>
</dbReference>
<name>A0A409YZ53_9AGAR</name>
<organism evidence="6 7">
    <name type="scientific">Panaeolus cyanescens</name>
    <dbReference type="NCBI Taxonomy" id="181874"/>
    <lineage>
        <taxon>Eukaryota</taxon>
        <taxon>Fungi</taxon>
        <taxon>Dikarya</taxon>
        <taxon>Basidiomycota</taxon>
        <taxon>Agaricomycotina</taxon>
        <taxon>Agaricomycetes</taxon>
        <taxon>Agaricomycetidae</taxon>
        <taxon>Agaricales</taxon>
        <taxon>Agaricineae</taxon>
        <taxon>Galeropsidaceae</taxon>
        <taxon>Panaeolus</taxon>
    </lineage>
</organism>
<sequence length="386" mass="42202">MDKKADTRLTVVIVGGGAAGVQVAHDLAPKLQPKHHRLVLVTASQKYTYLPATLRLIASPDTSFDTARFPYDNVFGSFPGEVKVGVVTSIEQSRGTTEKRGMIVIDGKDNLLYDVAILATGSVWKSHLNFPASDEEFEKHVHTWRNRIQDAKNVVIAGGGAVGIELAGEIKDVYEDKNIVVVQANPLLLGDIYPDKFRKDIEARLRSRGVKLYLNDMIEGEPDNELTIKTTAGVKLDCDLLISARGGQPNTKAFKFLRPFPLTDRGYVKVKPTLQVEGHPNIFALGDIIEWPEAKQIIKILYGHTDIVVANVLSFLRGKQPKRYYKGCMDVLSVSIGKGGGGTYFGGNALLDTFSCHGLCLGDACTRIIKAKDLNVPTARKSVGMP</sequence>
<dbReference type="InterPro" id="IPR036188">
    <property type="entry name" value="FAD/NAD-bd_sf"/>
</dbReference>
<dbReference type="GO" id="GO:0050660">
    <property type="term" value="F:flavin adenine dinucleotide binding"/>
    <property type="evidence" value="ECO:0007669"/>
    <property type="project" value="TreeGrafter"/>
</dbReference>
<comment type="similarity">
    <text evidence="1">Belongs to the FAD-dependent oxidoreductase family.</text>
</comment>
<evidence type="ECO:0000256" key="3">
    <source>
        <dbReference type="ARBA" id="ARBA00022827"/>
    </source>
</evidence>
<proteinExistence type="inferred from homology"/>
<dbReference type="PANTHER" id="PTHR43735:SF3">
    <property type="entry name" value="FERROPTOSIS SUPPRESSOR PROTEIN 1"/>
    <property type="match status" value="1"/>
</dbReference>
<dbReference type="PANTHER" id="PTHR43735">
    <property type="entry name" value="APOPTOSIS-INDUCING FACTOR 1"/>
    <property type="match status" value="1"/>
</dbReference>
<dbReference type="InterPro" id="IPR023753">
    <property type="entry name" value="FAD/NAD-binding_dom"/>
</dbReference>
<dbReference type="SUPFAM" id="SSF51905">
    <property type="entry name" value="FAD/NAD(P)-binding domain"/>
    <property type="match status" value="1"/>
</dbReference>
<dbReference type="AlphaFoldDB" id="A0A409YZ53"/>
<evidence type="ECO:0000256" key="4">
    <source>
        <dbReference type="ARBA" id="ARBA00023002"/>
    </source>
</evidence>
<dbReference type="STRING" id="181874.A0A409YZ53"/>
<dbReference type="InParanoid" id="A0A409YZ53"/>
<comment type="caution">
    <text evidence="6">The sequence shown here is derived from an EMBL/GenBank/DDBJ whole genome shotgun (WGS) entry which is preliminary data.</text>
</comment>
<dbReference type="OrthoDB" id="202203at2759"/>
<dbReference type="EMBL" id="NHTK01000064">
    <property type="protein sequence ID" value="PPR08238.1"/>
    <property type="molecule type" value="Genomic_DNA"/>
</dbReference>
<dbReference type="Pfam" id="PF07992">
    <property type="entry name" value="Pyr_redox_2"/>
    <property type="match status" value="1"/>
</dbReference>
<dbReference type="GO" id="GO:0004174">
    <property type="term" value="F:electron-transferring-flavoprotein dehydrogenase activity"/>
    <property type="evidence" value="ECO:0007669"/>
    <property type="project" value="TreeGrafter"/>
</dbReference>
<protein>
    <recommendedName>
        <fullName evidence="5">FAD/NAD(P)-binding domain-containing protein</fullName>
    </recommendedName>
</protein>
<feature type="domain" description="FAD/NAD(P)-binding" evidence="5">
    <location>
        <begin position="10"/>
        <end position="293"/>
    </location>
</feature>
<keyword evidence="3" id="KW-0274">FAD</keyword>
<gene>
    <name evidence="6" type="ORF">CVT24_001280</name>
</gene>
<evidence type="ECO:0000256" key="1">
    <source>
        <dbReference type="ARBA" id="ARBA00006442"/>
    </source>
</evidence>
<dbReference type="GO" id="GO:0005737">
    <property type="term" value="C:cytoplasm"/>
    <property type="evidence" value="ECO:0007669"/>
    <property type="project" value="TreeGrafter"/>
</dbReference>
<keyword evidence="7" id="KW-1185">Reference proteome</keyword>
<evidence type="ECO:0000313" key="7">
    <source>
        <dbReference type="Proteomes" id="UP000284842"/>
    </source>
</evidence>
<evidence type="ECO:0000259" key="5">
    <source>
        <dbReference type="Pfam" id="PF07992"/>
    </source>
</evidence>
<dbReference type="PRINTS" id="PR00411">
    <property type="entry name" value="PNDRDTASEI"/>
</dbReference>
<keyword evidence="2" id="KW-0285">Flavoprotein</keyword>
<keyword evidence="4" id="KW-0560">Oxidoreductase</keyword>
<evidence type="ECO:0000256" key="2">
    <source>
        <dbReference type="ARBA" id="ARBA00022630"/>
    </source>
</evidence>
<accession>A0A409YZ53</accession>
<reference evidence="6 7" key="1">
    <citation type="journal article" date="2018" name="Evol. Lett.">
        <title>Horizontal gene cluster transfer increased hallucinogenic mushroom diversity.</title>
        <authorList>
            <person name="Reynolds H.T."/>
            <person name="Vijayakumar V."/>
            <person name="Gluck-Thaler E."/>
            <person name="Korotkin H.B."/>
            <person name="Matheny P.B."/>
            <person name="Slot J.C."/>
        </authorList>
    </citation>
    <scope>NUCLEOTIDE SEQUENCE [LARGE SCALE GENOMIC DNA]</scope>
    <source>
        <strain evidence="6 7">2629</strain>
    </source>
</reference>
<dbReference type="PRINTS" id="PR00368">
    <property type="entry name" value="FADPNR"/>
</dbReference>
<dbReference type="Proteomes" id="UP000284842">
    <property type="component" value="Unassembled WGS sequence"/>
</dbReference>